<evidence type="ECO:0000313" key="3">
    <source>
        <dbReference type="EMBL" id="KAH7265311.1"/>
    </source>
</evidence>
<feature type="transmembrane region" description="Helical" evidence="1">
    <location>
        <begin position="95"/>
        <end position="115"/>
    </location>
</feature>
<dbReference type="Pfam" id="PF24803">
    <property type="entry name" value="DUF7704"/>
    <property type="match status" value="1"/>
</dbReference>
<keyword evidence="1" id="KW-0812">Transmembrane</keyword>
<reference evidence="3" key="1">
    <citation type="journal article" date="2021" name="Nat. Commun.">
        <title>Genetic determinants of endophytism in the Arabidopsis root mycobiome.</title>
        <authorList>
            <person name="Mesny F."/>
            <person name="Miyauchi S."/>
            <person name="Thiergart T."/>
            <person name="Pickel B."/>
            <person name="Atanasova L."/>
            <person name="Karlsson M."/>
            <person name="Huettel B."/>
            <person name="Barry K.W."/>
            <person name="Haridas S."/>
            <person name="Chen C."/>
            <person name="Bauer D."/>
            <person name="Andreopoulos W."/>
            <person name="Pangilinan J."/>
            <person name="LaButti K."/>
            <person name="Riley R."/>
            <person name="Lipzen A."/>
            <person name="Clum A."/>
            <person name="Drula E."/>
            <person name="Henrissat B."/>
            <person name="Kohler A."/>
            <person name="Grigoriev I.V."/>
            <person name="Martin F.M."/>
            <person name="Hacquard S."/>
        </authorList>
    </citation>
    <scope>NUCLEOTIDE SEQUENCE</scope>
    <source>
        <strain evidence="3">MPI-CAGE-AT-0023</strain>
    </source>
</reference>
<organism evidence="3 4">
    <name type="scientific">Fusarium redolens</name>
    <dbReference type="NCBI Taxonomy" id="48865"/>
    <lineage>
        <taxon>Eukaryota</taxon>
        <taxon>Fungi</taxon>
        <taxon>Dikarya</taxon>
        <taxon>Ascomycota</taxon>
        <taxon>Pezizomycotina</taxon>
        <taxon>Sordariomycetes</taxon>
        <taxon>Hypocreomycetidae</taxon>
        <taxon>Hypocreales</taxon>
        <taxon>Nectriaceae</taxon>
        <taxon>Fusarium</taxon>
        <taxon>Fusarium redolens species complex</taxon>
    </lineage>
</organism>
<dbReference type="PANTHER" id="PTHR37019">
    <property type="entry name" value="CHROMOSOME 1, WHOLE GENOME SHOTGUN SEQUENCE"/>
    <property type="match status" value="1"/>
</dbReference>
<dbReference type="OrthoDB" id="2937326at2759"/>
<dbReference type="Proteomes" id="UP000720189">
    <property type="component" value="Unassembled WGS sequence"/>
</dbReference>
<dbReference type="GeneID" id="70221829"/>
<keyword evidence="4" id="KW-1185">Reference proteome</keyword>
<gene>
    <name evidence="3" type="ORF">BKA55DRAFT_558553</name>
</gene>
<protein>
    <recommendedName>
        <fullName evidence="2">DUF7704 domain-containing protein</fullName>
    </recommendedName>
</protein>
<feature type="transmembrane region" description="Helical" evidence="1">
    <location>
        <begin position="62"/>
        <end position="83"/>
    </location>
</feature>
<dbReference type="PANTHER" id="PTHR37019:SF2">
    <property type="entry name" value="EXPERA DOMAIN-CONTAINING PROTEIN"/>
    <property type="match status" value="1"/>
</dbReference>
<name>A0A9P9HY00_FUSRE</name>
<evidence type="ECO:0000313" key="4">
    <source>
        <dbReference type="Proteomes" id="UP000720189"/>
    </source>
</evidence>
<feature type="transmembrane region" description="Helical" evidence="1">
    <location>
        <begin position="135"/>
        <end position="156"/>
    </location>
</feature>
<accession>A0A9P9HY00</accession>
<keyword evidence="1" id="KW-1133">Transmembrane helix</keyword>
<comment type="caution">
    <text evidence="3">The sequence shown here is derived from an EMBL/GenBank/DDBJ whole genome shotgun (WGS) entry which is preliminary data.</text>
</comment>
<sequence length="165" mass="18406">MHNHGFFSPDLPTNSIHYYRAYLFVRFHKKFAGFAGAVIDPAWFIGEQSPQKNDGDASHNSIIVAWQLGNLYLLLAFVGVAILSTTTENRVVRSYLVALWLADIGHVGFSSYGIGRDRLLSPSQWNAMTWGNLGMTLFLFCTRTAYLTGFFGPDYVDKAASKKTA</sequence>
<keyword evidence="1" id="KW-0472">Membrane</keyword>
<dbReference type="InterPro" id="IPR056121">
    <property type="entry name" value="DUF7704"/>
</dbReference>
<dbReference type="RefSeq" id="XP_046054046.1">
    <property type="nucleotide sequence ID" value="XM_046191875.1"/>
</dbReference>
<evidence type="ECO:0000256" key="1">
    <source>
        <dbReference type="SAM" id="Phobius"/>
    </source>
</evidence>
<evidence type="ECO:0000259" key="2">
    <source>
        <dbReference type="Pfam" id="PF24803"/>
    </source>
</evidence>
<dbReference type="EMBL" id="JAGMUX010000003">
    <property type="protein sequence ID" value="KAH7265311.1"/>
    <property type="molecule type" value="Genomic_DNA"/>
</dbReference>
<feature type="domain" description="DUF7704" evidence="2">
    <location>
        <begin position="31"/>
        <end position="153"/>
    </location>
</feature>
<dbReference type="AlphaFoldDB" id="A0A9P9HY00"/>
<proteinExistence type="predicted"/>